<dbReference type="Proteomes" id="UP001341840">
    <property type="component" value="Unassembled WGS sequence"/>
</dbReference>
<dbReference type="EMBL" id="JASCZI010060462">
    <property type="protein sequence ID" value="MED6132148.1"/>
    <property type="molecule type" value="Genomic_DNA"/>
</dbReference>
<dbReference type="InterPro" id="IPR036397">
    <property type="entry name" value="RNaseH_sf"/>
</dbReference>
<accession>A0ABU6S7N8</accession>
<keyword evidence="3" id="KW-1185">Reference proteome</keyword>
<dbReference type="InterPro" id="IPR002156">
    <property type="entry name" value="RNaseH_domain"/>
</dbReference>
<reference evidence="2 3" key="1">
    <citation type="journal article" date="2023" name="Plants (Basel)">
        <title>Bridging the Gap: Combining Genomics and Transcriptomics Approaches to Understand Stylosanthes scabra, an Orphan Legume from the Brazilian Caatinga.</title>
        <authorList>
            <person name="Ferreira-Neto J.R.C."/>
            <person name="da Silva M.D."/>
            <person name="Binneck E."/>
            <person name="de Melo N.F."/>
            <person name="da Silva R.H."/>
            <person name="de Melo A.L.T.M."/>
            <person name="Pandolfi V."/>
            <person name="Bustamante F.O."/>
            <person name="Brasileiro-Vidal A.C."/>
            <person name="Benko-Iseppon A.M."/>
        </authorList>
    </citation>
    <scope>NUCLEOTIDE SEQUENCE [LARGE SCALE GENOMIC DNA]</scope>
    <source>
        <tissue evidence="2">Leaves</tissue>
    </source>
</reference>
<evidence type="ECO:0000313" key="3">
    <source>
        <dbReference type="Proteomes" id="UP001341840"/>
    </source>
</evidence>
<proteinExistence type="predicted"/>
<organism evidence="2 3">
    <name type="scientific">Stylosanthes scabra</name>
    <dbReference type="NCBI Taxonomy" id="79078"/>
    <lineage>
        <taxon>Eukaryota</taxon>
        <taxon>Viridiplantae</taxon>
        <taxon>Streptophyta</taxon>
        <taxon>Embryophyta</taxon>
        <taxon>Tracheophyta</taxon>
        <taxon>Spermatophyta</taxon>
        <taxon>Magnoliopsida</taxon>
        <taxon>eudicotyledons</taxon>
        <taxon>Gunneridae</taxon>
        <taxon>Pentapetalae</taxon>
        <taxon>rosids</taxon>
        <taxon>fabids</taxon>
        <taxon>Fabales</taxon>
        <taxon>Fabaceae</taxon>
        <taxon>Papilionoideae</taxon>
        <taxon>50 kb inversion clade</taxon>
        <taxon>dalbergioids sensu lato</taxon>
        <taxon>Dalbergieae</taxon>
        <taxon>Pterocarpus clade</taxon>
        <taxon>Stylosanthes</taxon>
    </lineage>
</organism>
<sequence length="107" mass="11793">MAAATWRIDSDLESHLAEAQACVLEVILAITNARIGDNYFGFCIADCLNLTNSFRSMVFLHVKREGNRVAHALANLALYSPGLIWLEEAPDHICNLALLDCLSPMMS</sequence>
<gene>
    <name evidence="2" type="ORF">PIB30_016570</name>
</gene>
<protein>
    <recommendedName>
        <fullName evidence="1">RNase H type-1 domain-containing protein</fullName>
    </recommendedName>
</protein>
<evidence type="ECO:0000259" key="1">
    <source>
        <dbReference type="Pfam" id="PF13456"/>
    </source>
</evidence>
<comment type="caution">
    <text evidence="2">The sequence shown here is derived from an EMBL/GenBank/DDBJ whole genome shotgun (WGS) entry which is preliminary data.</text>
</comment>
<feature type="domain" description="RNase H type-1" evidence="1">
    <location>
        <begin position="42"/>
        <end position="77"/>
    </location>
</feature>
<name>A0ABU6S7N8_9FABA</name>
<evidence type="ECO:0000313" key="2">
    <source>
        <dbReference type="EMBL" id="MED6132148.1"/>
    </source>
</evidence>
<dbReference type="Gene3D" id="3.30.420.10">
    <property type="entry name" value="Ribonuclease H-like superfamily/Ribonuclease H"/>
    <property type="match status" value="1"/>
</dbReference>
<dbReference type="Pfam" id="PF13456">
    <property type="entry name" value="RVT_3"/>
    <property type="match status" value="1"/>
</dbReference>